<organism evidence="3 4">
    <name type="scientific">Cryptomeria japonica</name>
    <name type="common">Japanese cedar</name>
    <name type="synonym">Cupressus japonica</name>
    <dbReference type="NCBI Taxonomy" id="3369"/>
    <lineage>
        <taxon>Eukaryota</taxon>
        <taxon>Viridiplantae</taxon>
        <taxon>Streptophyta</taxon>
        <taxon>Embryophyta</taxon>
        <taxon>Tracheophyta</taxon>
        <taxon>Spermatophyta</taxon>
        <taxon>Pinopsida</taxon>
        <taxon>Pinidae</taxon>
        <taxon>Conifers II</taxon>
        <taxon>Cupressales</taxon>
        <taxon>Cupressaceae</taxon>
        <taxon>Cryptomeria</taxon>
    </lineage>
</organism>
<gene>
    <name evidence="3" type="ORF">SUGI_1225810</name>
</gene>
<feature type="region of interest" description="Disordered" evidence="1">
    <location>
        <begin position="53"/>
        <end position="81"/>
    </location>
</feature>
<accession>A0AAD3RPE7</accession>
<keyword evidence="4" id="KW-1185">Reference proteome</keyword>
<protein>
    <submittedName>
        <fullName evidence="3">Uncharacterized protein</fullName>
    </submittedName>
</protein>
<comment type="caution">
    <text evidence="3">The sequence shown here is derived from an EMBL/GenBank/DDBJ whole genome shotgun (WGS) entry which is preliminary data.</text>
</comment>
<name>A0AAD3RPE7_CRYJA</name>
<evidence type="ECO:0000313" key="4">
    <source>
        <dbReference type="Proteomes" id="UP001234787"/>
    </source>
</evidence>
<keyword evidence="2" id="KW-0732">Signal</keyword>
<dbReference type="AlphaFoldDB" id="A0AAD3RPE7"/>
<evidence type="ECO:0000313" key="3">
    <source>
        <dbReference type="EMBL" id="GLJ56485.1"/>
    </source>
</evidence>
<evidence type="ECO:0000256" key="2">
    <source>
        <dbReference type="SAM" id="SignalP"/>
    </source>
</evidence>
<feature type="chain" id="PRO_5041924610" evidence="2">
    <location>
        <begin position="18"/>
        <end position="222"/>
    </location>
</feature>
<evidence type="ECO:0000256" key="1">
    <source>
        <dbReference type="SAM" id="MobiDB-lite"/>
    </source>
</evidence>
<reference evidence="3" key="1">
    <citation type="submission" date="2022-12" db="EMBL/GenBank/DDBJ databases">
        <title>Chromosome-Level Genome Assembly of Japanese Cedar (Cryptomeriajaponica D. Don).</title>
        <authorList>
            <person name="Fujino T."/>
            <person name="Yamaguchi K."/>
            <person name="Yokoyama T."/>
            <person name="Hamanaka T."/>
            <person name="Harazono Y."/>
            <person name="Kamada H."/>
            <person name="Kobayashi W."/>
            <person name="Ujino-Ihara T."/>
            <person name="Uchiyama K."/>
            <person name="Matsumoto A."/>
            <person name="Izuno A."/>
            <person name="Tsumura Y."/>
            <person name="Toyoda A."/>
            <person name="Shigenobu S."/>
            <person name="Moriguchi Y."/>
            <person name="Ueno S."/>
            <person name="Kasahara M."/>
        </authorList>
    </citation>
    <scope>NUCLEOTIDE SEQUENCE</scope>
</reference>
<sequence>MIFAAFVIGGLIGLVWNGETLMPPGGDPSSPALPPAGLILGWYRKPDIEVAEPPEQQAPAATTPHPAETPQQITGPSPHHLEEPRQMTALESPIEQTTSNNVIRANGEEIVSNTMAIDSVPEQPSSGVRDQLELFKALEKRWQELYGGQTPAEVREQVHRRLMAASDTTHSLDSSNHPHPPQIPSARPGLASLLEEVGGGPRIMIERCSWGFLGCYCKEEIR</sequence>
<dbReference type="Proteomes" id="UP001234787">
    <property type="component" value="Unassembled WGS sequence"/>
</dbReference>
<feature type="signal peptide" evidence="2">
    <location>
        <begin position="1"/>
        <end position="17"/>
    </location>
</feature>
<proteinExistence type="predicted"/>
<dbReference type="EMBL" id="BSEH01000022">
    <property type="protein sequence ID" value="GLJ56485.1"/>
    <property type="molecule type" value="Genomic_DNA"/>
</dbReference>
<feature type="compositionally biased region" description="Low complexity" evidence="1">
    <location>
        <begin position="53"/>
        <end position="72"/>
    </location>
</feature>